<dbReference type="EMBL" id="PNBA02000007">
    <property type="protein sequence ID" value="KAG6418755.1"/>
    <property type="molecule type" value="Genomic_DNA"/>
</dbReference>
<dbReference type="InterPro" id="IPR039540">
    <property type="entry name" value="UBL3-like_ubiquitin_dom"/>
</dbReference>
<dbReference type="InterPro" id="IPR029071">
    <property type="entry name" value="Ubiquitin-like_domsf"/>
</dbReference>
<name>A0A8X8XQL3_SALSN</name>
<dbReference type="InterPro" id="IPR001680">
    <property type="entry name" value="WD40_rpt"/>
</dbReference>
<keyword evidence="4" id="KW-1185">Reference proteome</keyword>
<proteinExistence type="predicted"/>
<dbReference type="SUPFAM" id="SSF54236">
    <property type="entry name" value="Ubiquitin-like"/>
    <property type="match status" value="1"/>
</dbReference>
<dbReference type="InterPro" id="IPR036322">
    <property type="entry name" value="WD40_repeat_dom_sf"/>
</dbReference>
<comment type="caution">
    <text evidence="3">The sequence shown here is derived from an EMBL/GenBank/DDBJ whole genome shotgun (WGS) entry which is preliminary data.</text>
</comment>
<dbReference type="PROSITE" id="PS50053">
    <property type="entry name" value="UBIQUITIN_2"/>
    <property type="match status" value="1"/>
</dbReference>
<dbReference type="Gene3D" id="2.130.10.10">
    <property type="entry name" value="YVTN repeat-like/Quinoprotein amine dehydrogenase"/>
    <property type="match status" value="1"/>
</dbReference>
<dbReference type="Proteomes" id="UP000298416">
    <property type="component" value="Unassembled WGS sequence"/>
</dbReference>
<reference evidence="3" key="1">
    <citation type="submission" date="2018-01" db="EMBL/GenBank/DDBJ databases">
        <authorList>
            <person name="Mao J.F."/>
        </authorList>
    </citation>
    <scope>NUCLEOTIDE SEQUENCE</scope>
    <source>
        <strain evidence="3">Huo1</strain>
        <tissue evidence="3">Leaf</tissue>
    </source>
</reference>
<dbReference type="SMART" id="SM00320">
    <property type="entry name" value="WD40"/>
    <property type="match status" value="2"/>
</dbReference>
<organism evidence="3">
    <name type="scientific">Salvia splendens</name>
    <name type="common">Scarlet sage</name>
    <dbReference type="NCBI Taxonomy" id="180675"/>
    <lineage>
        <taxon>Eukaryota</taxon>
        <taxon>Viridiplantae</taxon>
        <taxon>Streptophyta</taxon>
        <taxon>Embryophyta</taxon>
        <taxon>Tracheophyta</taxon>
        <taxon>Spermatophyta</taxon>
        <taxon>Magnoliopsida</taxon>
        <taxon>eudicotyledons</taxon>
        <taxon>Gunneridae</taxon>
        <taxon>Pentapetalae</taxon>
        <taxon>asterids</taxon>
        <taxon>lamiids</taxon>
        <taxon>Lamiales</taxon>
        <taxon>Lamiaceae</taxon>
        <taxon>Nepetoideae</taxon>
        <taxon>Mentheae</taxon>
        <taxon>Salviinae</taxon>
        <taxon>Salvia</taxon>
        <taxon>Salvia subgen. Calosphace</taxon>
        <taxon>core Calosphace</taxon>
    </lineage>
</organism>
<keyword evidence="1" id="KW-0853">WD repeat</keyword>
<gene>
    <name evidence="3" type="ORF">SASPL_120960</name>
</gene>
<protein>
    <recommendedName>
        <fullName evidence="2">Ubiquitin-like domain-containing protein</fullName>
    </recommendedName>
</protein>
<dbReference type="InterPro" id="IPR015943">
    <property type="entry name" value="WD40/YVTN_repeat-like_dom_sf"/>
</dbReference>
<feature type="repeat" description="WD" evidence="1">
    <location>
        <begin position="73"/>
        <end position="104"/>
    </location>
</feature>
<evidence type="ECO:0000313" key="3">
    <source>
        <dbReference type="EMBL" id="KAG6418755.1"/>
    </source>
</evidence>
<dbReference type="CDD" id="cd01814">
    <property type="entry name" value="Ubl_MUBs_plant"/>
    <property type="match status" value="1"/>
</dbReference>
<dbReference type="Pfam" id="PF13881">
    <property type="entry name" value="Rad60-SLD_2"/>
    <property type="match status" value="1"/>
</dbReference>
<dbReference type="AlphaFoldDB" id="A0A8X8XQL3"/>
<dbReference type="PROSITE" id="PS50082">
    <property type="entry name" value="WD_REPEATS_2"/>
    <property type="match status" value="1"/>
</dbReference>
<dbReference type="Pfam" id="PF00400">
    <property type="entry name" value="WD40"/>
    <property type="match status" value="2"/>
</dbReference>
<dbReference type="PANTHER" id="PTHR13169">
    <property type="entry name" value="UBIQUITIN-LIKE PROTEIN 3 HCG-1 PROTEIN"/>
    <property type="match status" value="1"/>
</dbReference>
<accession>A0A8X8XQL3</accession>
<evidence type="ECO:0000313" key="4">
    <source>
        <dbReference type="Proteomes" id="UP000298416"/>
    </source>
</evidence>
<dbReference type="Gene3D" id="3.10.20.90">
    <property type="entry name" value="Phosphatidylinositol 3-kinase Catalytic Subunit, Chain A, domain 1"/>
    <property type="match status" value="1"/>
</dbReference>
<reference evidence="3" key="2">
    <citation type="submission" date="2020-08" db="EMBL/GenBank/DDBJ databases">
        <title>Plant Genome Project.</title>
        <authorList>
            <person name="Zhang R.-G."/>
        </authorList>
    </citation>
    <scope>NUCLEOTIDE SEQUENCE</scope>
    <source>
        <strain evidence="3">Huo1</strain>
        <tissue evidence="3">Leaf</tissue>
    </source>
</reference>
<evidence type="ECO:0000256" key="1">
    <source>
        <dbReference type="PROSITE-ProRule" id="PRU00221"/>
    </source>
</evidence>
<dbReference type="InterPro" id="IPR000626">
    <property type="entry name" value="Ubiquitin-like_dom"/>
</dbReference>
<dbReference type="InterPro" id="IPR040015">
    <property type="entry name" value="UBL3-like"/>
</dbReference>
<sequence>MDPARRRRLRLAPDGDRGELYSISWDKSFKTWKTSSDMACIDSVYTGSADGKIKVWRASASGDRRERSLKTTLSKHDSSVNALALTPDGAGLASGGDGVILVWERRDDGGGNEEMDFFVACCLKGHKGGRGAATDEHTILTKYSAEDFTVGLFDAGASLSFRDKSSCWIDHMSGEGIMAEGVEQLELKFRIFDGTDIGHGSYSSSITVATLKQRLLSEWPQDKSVVPKSVNDMKIIHAGKVLENGKTVAESRAHVGDHPGGVITMHVVVQPAVVKKKTGSFSLTWH</sequence>
<dbReference type="SUPFAM" id="SSF50978">
    <property type="entry name" value="WD40 repeat-like"/>
    <property type="match status" value="1"/>
</dbReference>
<dbReference type="PANTHER" id="PTHR13169:SF12">
    <property type="entry name" value="MEMBRANE-ANCHORED UBIQUITIN-FOLD PROTEIN"/>
    <property type="match status" value="1"/>
</dbReference>
<evidence type="ECO:0000259" key="2">
    <source>
        <dbReference type="PROSITE" id="PS50053"/>
    </source>
</evidence>
<feature type="domain" description="Ubiquitin-like" evidence="2">
    <location>
        <begin position="185"/>
        <end position="250"/>
    </location>
</feature>